<feature type="domain" description="Response regulatory" evidence="3">
    <location>
        <begin position="1"/>
        <end position="114"/>
    </location>
</feature>
<dbReference type="SUPFAM" id="SSF52172">
    <property type="entry name" value="CheY-like"/>
    <property type="match status" value="1"/>
</dbReference>
<dbReference type="SMART" id="SM00448">
    <property type="entry name" value="REC"/>
    <property type="match status" value="1"/>
</dbReference>
<evidence type="ECO:0000313" key="4">
    <source>
        <dbReference type="EMBL" id="OWW18858.1"/>
    </source>
</evidence>
<proteinExistence type="predicted"/>
<protein>
    <recommendedName>
        <fullName evidence="3">Response regulatory domain-containing protein</fullName>
    </recommendedName>
</protein>
<dbReference type="AlphaFoldDB" id="A0A254TGQ1"/>
<dbReference type="InterPro" id="IPR001789">
    <property type="entry name" value="Sig_transdc_resp-reg_receiver"/>
</dbReference>
<dbReference type="InterPro" id="IPR011006">
    <property type="entry name" value="CheY-like_superfamily"/>
</dbReference>
<name>A0A254TGQ1_9BURK</name>
<keyword evidence="5" id="KW-1185">Reference proteome</keyword>
<dbReference type="InterPro" id="IPR050595">
    <property type="entry name" value="Bact_response_regulator"/>
</dbReference>
<dbReference type="PROSITE" id="PS50110">
    <property type="entry name" value="RESPONSE_REGULATORY"/>
    <property type="match status" value="1"/>
</dbReference>
<evidence type="ECO:0000313" key="5">
    <source>
        <dbReference type="Proteomes" id="UP000197535"/>
    </source>
</evidence>
<comment type="caution">
    <text evidence="4">The sequence shown here is derived from an EMBL/GenBank/DDBJ whole genome shotgun (WGS) entry which is preliminary data.</text>
</comment>
<reference evidence="4 5" key="1">
    <citation type="submission" date="2016-02" db="EMBL/GenBank/DDBJ databases">
        <authorList>
            <person name="Wen L."/>
            <person name="He K."/>
            <person name="Yang H."/>
        </authorList>
    </citation>
    <scope>NUCLEOTIDE SEQUENCE [LARGE SCALE GENOMIC DNA]</scope>
    <source>
        <strain evidence="4 5">TSA40</strain>
    </source>
</reference>
<organism evidence="4 5">
    <name type="scientific">Noviherbaspirillum denitrificans</name>
    <dbReference type="NCBI Taxonomy" id="1968433"/>
    <lineage>
        <taxon>Bacteria</taxon>
        <taxon>Pseudomonadati</taxon>
        <taxon>Pseudomonadota</taxon>
        <taxon>Betaproteobacteria</taxon>
        <taxon>Burkholderiales</taxon>
        <taxon>Oxalobacteraceae</taxon>
        <taxon>Noviherbaspirillum</taxon>
    </lineage>
</organism>
<evidence type="ECO:0000256" key="1">
    <source>
        <dbReference type="ARBA" id="ARBA00022553"/>
    </source>
</evidence>
<dbReference type="EMBL" id="LSTO01000002">
    <property type="protein sequence ID" value="OWW18858.1"/>
    <property type="molecule type" value="Genomic_DNA"/>
</dbReference>
<dbReference type="Proteomes" id="UP000197535">
    <property type="component" value="Unassembled WGS sequence"/>
</dbReference>
<evidence type="ECO:0000256" key="2">
    <source>
        <dbReference type="PROSITE-ProRule" id="PRU00169"/>
    </source>
</evidence>
<accession>A0A254TGQ1</accession>
<dbReference type="GO" id="GO:0000160">
    <property type="term" value="P:phosphorelay signal transduction system"/>
    <property type="evidence" value="ECO:0007669"/>
    <property type="project" value="InterPro"/>
</dbReference>
<dbReference type="Pfam" id="PF00072">
    <property type="entry name" value="Response_reg"/>
    <property type="match status" value="1"/>
</dbReference>
<dbReference type="PANTHER" id="PTHR44591">
    <property type="entry name" value="STRESS RESPONSE REGULATOR PROTEIN 1"/>
    <property type="match status" value="1"/>
</dbReference>
<gene>
    <name evidence="4" type="ORF">AYR66_04345</name>
</gene>
<evidence type="ECO:0000259" key="3">
    <source>
        <dbReference type="PROSITE" id="PS50110"/>
    </source>
</evidence>
<feature type="modified residue" description="4-aspartylphosphate" evidence="2">
    <location>
        <position position="47"/>
    </location>
</feature>
<dbReference type="PANTHER" id="PTHR44591:SF3">
    <property type="entry name" value="RESPONSE REGULATORY DOMAIN-CONTAINING PROTEIN"/>
    <property type="match status" value="1"/>
</dbReference>
<dbReference type="Gene3D" id="3.40.50.2300">
    <property type="match status" value="1"/>
</dbReference>
<keyword evidence="1 2" id="KW-0597">Phosphoprotein</keyword>
<sequence>MRRVIGSLLKDQLRNVRISEAADGRSALQMLKSADAEGKPFDFVVTDCHMPNMSGLDLLRAIREEEGLRDLPVLLVTAEATRDMILAAAKAGADGYIVKPFNADTLRTKLQQILSKRARSRRTDSSVAIAA</sequence>